<comment type="similarity">
    <text evidence="1">Belongs to the multicopper oxidase family.</text>
</comment>
<dbReference type="InterPro" id="IPR033138">
    <property type="entry name" value="Cu_oxidase_CS"/>
</dbReference>
<dbReference type="OrthoDB" id="2121828at2759"/>
<dbReference type="InParanoid" id="F2U209"/>
<dbReference type="GO" id="GO:0016491">
    <property type="term" value="F:oxidoreductase activity"/>
    <property type="evidence" value="ECO:0007669"/>
    <property type="project" value="UniProtKB-KW"/>
</dbReference>
<dbReference type="SUPFAM" id="SSF49503">
    <property type="entry name" value="Cupredoxins"/>
    <property type="match status" value="2"/>
</dbReference>
<keyword evidence="5" id="KW-0812">Transmembrane</keyword>
<proteinExistence type="inferred from homology"/>
<feature type="compositionally biased region" description="Low complexity" evidence="4">
    <location>
        <begin position="94"/>
        <end position="121"/>
    </location>
</feature>
<dbReference type="InterPro" id="IPR008972">
    <property type="entry name" value="Cupredoxin"/>
</dbReference>
<evidence type="ECO:0000259" key="8">
    <source>
        <dbReference type="Pfam" id="PF07732"/>
    </source>
</evidence>
<dbReference type="Pfam" id="PF07732">
    <property type="entry name" value="Cu-oxidase_3"/>
    <property type="match status" value="1"/>
</dbReference>
<dbReference type="EMBL" id="GL832959">
    <property type="protein sequence ID" value="EGD81661.1"/>
    <property type="molecule type" value="Genomic_DNA"/>
</dbReference>
<accession>F2U209</accession>
<dbReference type="Pfam" id="PF07731">
    <property type="entry name" value="Cu-oxidase_2"/>
    <property type="match status" value="1"/>
</dbReference>
<evidence type="ECO:0000256" key="2">
    <source>
        <dbReference type="ARBA" id="ARBA00022723"/>
    </source>
</evidence>
<organism evidence="9 10">
    <name type="scientific">Salpingoeca rosetta (strain ATCC 50818 / BSB-021)</name>
    <dbReference type="NCBI Taxonomy" id="946362"/>
    <lineage>
        <taxon>Eukaryota</taxon>
        <taxon>Choanoflagellata</taxon>
        <taxon>Craspedida</taxon>
        <taxon>Salpingoecidae</taxon>
        <taxon>Salpingoeca</taxon>
    </lineage>
</organism>
<feature type="chain" id="PRO_5003290188" evidence="6">
    <location>
        <begin position="34"/>
        <end position="599"/>
    </location>
</feature>
<dbReference type="InterPro" id="IPR011707">
    <property type="entry name" value="Cu-oxidase-like_N"/>
</dbReference>
<feature type="domain" description="Plastocyanin-like" evidence="7">
    <location>
        <begin position="413"/>
        <end position="512"/>
    </location>
</feature>
<dbReference type="RefSeq" id="XP_004996865.1">
    <property type="nucleotide sequence ID" value="XM_004996808.1"/>
</dbReference>
<keyword evidence="2" id="KW-0479">Metal-binding</keyword>
<keyword evidence="5" id="KW-0472">Membrane</keyword>
<dbReference type="InterPro" id="IPR045087">
    <property type="entry name" value="Cu-oxidase_fam"/>
</dbReference>
<keyword evidence="3" id="KW-0560">Oxidoreductase</keyword>
<evidence type="ECO:0000256" key="1">
    <source>
        <dbReference type="ARBA" id="ARBA00010609"/>
    </source>
</evidence>
<evidence type="ECO:0000256" key="6">
    <source>
        <dbReference type="SAM" id="SignalP"/>
    </source>
</evidence>
<feature type="domain" description="Plastocyanin-like" evidence="8">
    <location>
        <begin position="247"/>
        <end position="353"/>
    </location>
</feature>
<feature type="compositionally biased region" description="Low complexity" evidence="4">
    <location>
        <begin position="148"/>
        <end position="186"/>
    </location>
</feature>
<keyword evidence="6" id="KW-0732">Signal</keyword>
<dbReference type="PANTHER" id="PTHR11709">
    <property type="entry name" value="MULTI-COPPER OXIDASE"/>
    <property type="match status" value="1"/>
</dbReference>
<evidence type="ECO:0000256" key="3">
    <source>
        <dbReference type="ARBA" id="ARBA00023002"/>
    </source>
</evidence>
<evidence type="ECO:0000256" key="4">
    <source>
        <dbReference type="SAM" id="MobiDB-lite"/>
    </source>
</evidence>
<name>F2U209_SALR5</name>
<feature type="transmembrane region" description="Helical" evidence="5">
    <location>
        <begin position="556"/>
        <end position="577"/>
    </location>
</feature>
<dbReference type="Gene3D" id="2.60.40.420">
    <property type="entry name" value="Cupredoxins - blue copper proteins"/>
    <property type="match status" value="2"/>
</dbReference>
<keyword evidence="10" id="KW-1185">Reference proteome</keyword>
<keyword evidence="5" id="KW-1133">Transmembrane helix</keyword>
<dbReference type="Proteomes" id="UP000007799">
    <property type="component" value="Unassembled WGS sequence"/>
</dbReference>
<feature type="compositionally biased region" description="Basic and acidic residues" evidence="4">
    <location>
        <begin position="77"/>
        <end position="89"/>
    </location>
</feature>
<dbReference type="PROSITE" id="PS00079">
    <property type="entry name" value="MULTICOPPER_OXIDASE1"/>
    <property type="match status" value="1"/>
</dbReference>
<evidence type="ECO:0000259" key="7">
    <source>
        <dbReference type="Pfam" id="PF07731"/>
    </source>
</evidence>
<dbReference type="eggNOG" id="KOG1263">
    <property type="taxonomic scope" value="Eukaryota"/>
</dbReference>
<dbReference type="InterPro" id="IPR011706">
    <property type="entry name" value="Cu-oxidase_C"/>
</dbReference>
<evidence type="ECO:0000313" key="10">
    <source>
        <dbReference type="Proteomes" id="UP000007799"/>
    </source>
</evidence>
<evidence type="ECO:0000313" key="9">
    <source>
        <dbReference type="EMBL" id="EGD81661.1"/>
    </source>
</evidence>
<protein>
    <submittedName>
        <fullName evidence="9">Ferroxidase</fullName>
    </submittedName>
</protein>
<evidence type="ECO:0000256" key="5">
    <source>
        <dbReference type="SAM" id="Phobius"/>
    </source>
</evidence>
<dbReference type="GO" id="GO:0005507">
    <property type="term" value="F:copper ion binding"/>
    <property type="evidence" value="ECO:0007669"/>
    <property type="project" value="InterPro"/>
</dbReference>
<feature type="signal peptide" evidence="6">
    <location>
        <begin position="1"/>
        <end position="33"/>
    </location>
</feature>
<reference evidence="9" key="1">
    <citation type="submission" date="2009-08" db="EMBL/GenBank/DDBJ databases">
        <title>Annotation of Salpingoeca rosetta.</title>
        <authorList>
            <consortium name="The Broad Institute Genome Sequencing Platform"/>
            <person name="Russ C."/>
            <person name="Cuomo C."/>
            <person name="Burger G."/>
            <person name="Gray M.W."/>
            <person name="Holland P.W.H."/>
            <person name="King N."/>
            <person name="Lang F.B.F."/>
            <person name="Roger A.J."/>
            <person name="Ruiz-Trillo I."/>
            <person name="Young S.K."/>
            <person name="Zeng Q."/>
            <person name="Gargeya S."/>
            <person name="Alvarado L."/>
            <person name="Berlin A."/>
            <person name="Chapman S.B."/>
            <person name="Chen Z."/>
            <person name="Freedman E."/>
            <person name="Gellesch M."/>
            <person name="Goldberg J."/>
            <person name="Griggs A."/>
            <person name="Gujja S."/>
            <person name="Heilman E."/>
            <person name="Heiman D."/>
            <person name="Howarth C."/>
            <person name="Mehta T."/>
            <person name="Neiman D."/>
            <person name="Pearson M."/>
            <person name="Roberts A."/>
            <person name="Saif S."/>
            <person name="Shea T."/>
            <person name="Shenoy N."/>
            <person name="Sisk P."/>
            <person name="Stolte C."/>
            <person name="Sykes S."/>
            <person name="White J."/>
            <person name="Yandava C."/>
            <person name="Haas B."/>
            <person name="Nusbaum C."/>
            <person name="Birren B."/>
        </authorList>
    </citation>
    <scope>NUCLEOTIDE SEQUENCE</scope>
    <source>
        <strain evidence="9">ATCC 50818</strain>
    </source>
</reference>
<feature type="compositionally biased region" description="Basic and acidic residues" evidence="4">
    <location>
        <begin position="187"/>
        <end position="196"/>
    </location>
</feature>
<dbReference type="STRING" id="946362.F2U209"/>
<sequence>MTMTMGMVRVTTTVVVLAGVLACLTLMARPACGGGVVREYFISADKVLWDYAPSGRDVFMGKDFGSMKHQQQQQHDAAPRQRRDTEHTKHNTTQTQHQQQQHHQQQQQQPQQQQRQGQQESPQHHRHQQQPEQQATRSLSSSEPTFDSTTAPAASTEPTTSTDPASSSPTPTPTTTTATTTTTTTARAEHGHDHHGPMGHMHGASTWMEASSTRIGRRYYKAKYREYTDSTFQSLKPVSAEWQHLGLLGPVIRASVGDTIKVVYRNAVDFPTSIHPHGLRYTKDNEGAPYADNSTAGDAIAPGETYTYTWEVPEQSGPGPMDGSSVAWMYHSHVDEPRETNAGLIGVIIITARDKANADATPADVDRELVAGFFIVDEGLSSYFSLNINEFLHAESDEQLAAIVADDGFQESNHMYTINGRVYGNMPGFRVRVGERVRWYLFSFGNQQDLHTPHWHGNTLVHRGHRVDVLQLLPAYITVADMEPMNPGMWMFQCHVTHHIHGGMYGAYYVEPSAGVAIHHHTSSAGTSRAGTGGRTQHFAPGYNQQLVAADSSRTATLTVVAIVMLALLIVALATLYRRRTFAQGPGRGGGQYKPVNAV</sequence>
<feature type="compositionally biased region" description="Polar residues" evidence="4">
    <location>
        <begin position="135"/>
        <end position="147"/>
    </location>
</feature>
<feature type="region of interest" description="Disordered" evidence="4">
    <location>
        <begin position="66"/>
        <end position="205"/>
    </location>
</feature>
<gene>
    <name evidence="9" type="ORF">PTSG_02375</name>
</gene>
<dbReference type="KEGG" id="sre:PTSG_02375"/>
<dbReference type="GeneID" id="16077457"/>
<dbReference type="AlphaFoldDB" id="F2U209"/>
<dbReference type="PANTHER" id="PTHR11709:SF486">
    <property type="entry name" value="MULTICOPPER OXIDASE"/>
    <property type="match status" value="1"/>
</dbReference>